<comment type="caution">
    <text evidence="11">The sequence shown here is derived from an EMBL/GenBank/DDBJ whole genome shotgun (WGS) entry which is preliminary data.</text>
</comment>
<evidence type="ECO:0000256" key="4">
    <source>
        <dbReference type="ARBA" id="ARBA00023125"/>
    </source>
</evidence>
<comment type="subcellular location">
    <subcellularLocation>
        <location evidence="1">Nucleus</location>
    </subcellularLocation>
</comment>
<evidence type="ECO:0000313" key="11">
    <source>
        <dbReference type="EMBL" id="KAI6661475.1"/>
    </source>
</evidence>
<dbReference type="Proteomes" id="UP001165289">
    <property type="component" value="Unassembled WGS sequence"/>
</dbReference>
<reference evidence="11 12" key="1">
    <citation type="journal article" date="2023" name="BMC Biol.">
        <title>The compact genome of the sponge Oopsacas minuta (Hexactinellida) is lacking key metazoan core genes.</title>
        <authorList>
            <person name="Santini S."/>
            <person name="Schenkelaars Q."/>
            <person name="Jourda C."/>
            <person name="Duchesne M."/>
            <person name="Belahbib H."/>
            <person name="Rocher C."/>
            <person name="Selva M."/>
            <person name="Riesgo A."/>
            <person name="Vervoort M."/>
            <person name="Leys S.P."/>
            <person name="Kodjabachian L."/>
            <person name="Le Bivic A."/>
            <person name="Borchiellini C."/>
            <person name="Claverie J.M."/>
            <person name="Renard E."/>
        </authorList>
    </citation>
    <scope>NUCLEOTIDE SEQUENCE [LARGE SCALE GENOMIC DNA]</scope>
    <source>
        <strain evidence="11">SPO-2</strain>
    </source>
</reference>
<keyword evidence="4" id="KW-0238">DNA-binding</keyword>
<evidence type="ECO:0000256" key="2">
    <source>
        <dbReference type="ARBA" id="ARBA00006403"/>
    </source>
</evidence>
<feature type="region of interest" description="Disordered" evidence="9">
    <location>
        <begin position="448"/>
        <end position="468"/>
    </location>
</feature>
<keyword evidence="11" id="KW-0346">Stress response</keyword>
<evidence type="ECO:0000256" key="6">
    <source>
        <dbReference type="ARBA" id="ARBA00023242"/>
    </source>
</evidence>
<dbReference type="AlphaFoldDB" id="A0AAV7KKK2"/>
<organism evidence="11 12">
    <name type="scientific">Oopsacas minuta</name>
    <dbReference type="NCBI Taxonomy" id="111878"/>
    <lineage>
        <taxon>Eukaryota</taxon>
        <taxon>Metazoa</taxon>
        <taxon>Porifera</taxon>
        <taxon>Hexactinellida</taxon>
        <taxon>Hexasterophora</taxon>
        <taxon>Lyssacinosida</taxon>
        <taxon>Leucopsacidae</taxon>
        <taxon>Oopsacas</taxon>
    </lineage>
</organism>
<dbReference type="Pfam" id="PF00447">
    <property type="entry name" value="HSF_DNA-bind"/>
    <property type="match status" value="1"/>
</dbReference>
<feature type="domain" description="HSF-type DNA-binding" evidence="10">
    <location>
        <begin position="23"/>
        <end position="126"/>
    </location>
</feature>
<evidence type="ECO:0000256" key="3">
    <source>
        <dbReference type="ARBA" id="ARBA00023015"/>
    </source>
</evidence>
<evidence type="ECO:0000256" key="8">
    <source>
        <dbReference type="SAM" id="Coils"/>
    </source>
</evidence>
<keyword evidence="6" id="KW-0539">Nucleus</keyword>
<protein>
    <submittedName>
        <fullName evidence="11">Heat shock factor protein 1-like isoform X2</fullName>
    </submittedName>
</protein>
<dbReference type="PANTHER" id="PTHR10015">
    <property type="entry name" value="HEAT SHOCK TRANSCRIPTION FACTOR"/>
    <property type="match status" value="1"/>
</dbReference>
<dbReference type="GO" id="GO:0003700">
    <property type="term" value="F:DNA-binding transcription factor activity"/>
    <property type="evidence" value="ECO:0007669"/>
    <property type="project" value="InterPro"/>
</dbReference>
<feature type="coiled-coil region" evidence="8">
    <location>
        <begin position="157"/>
        <end position="191"/>
    </location>
</feature>
<keyword evidence="5" id="KW-0804">Transcription</keyword>
<dbReference type="InterPro" id="IPR036388">
    <property type="entry name" value="WH-like_DNA-bd_sf"/>
</dbReference>
<evidence type="ECO:0000256" key="7">
    <source>
        <dbReference type="RuleBase" id="RU004020"/>
    </source>
</evidence>
<dbReference type="PRINTS" id="PR00056">
    <property type="entry name" value="HSFDOMAIN"/>
</dbReference>
<keyword evidence="12" id="KW-1185">Reference proteome</keyword>
<accession>A0AAV7KKK2</accession>
<gene>
    <name evidence="11" type="ORF">LOD99_13348</name>
</gene>
<dbReference type="GO" id="GO:0043565">
    <property type="term" value="F:sequence-specific DNA binding"/>
    <property type="evidence" value="ECO:0007669"/>
    <property type="project" value="InterPro"/>
</dbReference>
<evidence type="ECO:0000313" key="12">
    <source>
        <dbReference type="Proteomes" id="UP001165289"/>
    </source>
</evidence>
<dbReference type="FunFam" id="1.10.10.10:FF:000027">
    <property type="entry name" value="Heat shock transcription factor 1"/>
    <property type="match status" value="1"/>
</dbReference>
<dbReference type="SMART" id="SM00415">
    <property type="entry name" value="HSF"/>
    <property type="match status" value="1"/>
</dbReference>
<dbReference type="GO" id="GO:0005634">
    <property type="term" value="C:nucleus"/>
    <property type="evidence" value="ECO:0007669"/>
    <property type="project" value="UniProtKB-SubCell"/>
</dbReference>
<dbReference type="InterPro" id="IPR000232">
    <property type="entry name" value="HSF_DNA-bd"/>
</dbReference>
<comment type="similarity">
    <text evidence="2 7">Belongs to the HSF family.</text>
</comment>
<proteinExistence type="inferred from homology"/>
<evidence type="ECO:0000256" key="9">
    <source>
        <dbReference type="SAM" id="MobiDB-lite"/>
    </source>
</evidence>
<dbReference type="Gene3D" id="1.10.10.10">
    <property type="entry name" value="Winged helix-like DNA-binding domain superfamily/Winged helix DNA-binding domain"/>
    <property type="match status" value="1"/>
</dbReference>
<keyword evidence="8" id="KW-0175">Coiled coil</keyword>
<dbReference type="EMBL" id="JAKMXF010000011">
    <property type="protein sequence ID" value="KAI6661475.1"/>
    <property type="molecule type" value="Genomic_DNA"/>
</dbReference>
<dbReference type="InterPro" id="IPR036390">
    <property type="entry name" value="WH_DNA-bd_sf"/>
</dbReference>
<name>A0AAV7KKK2_9METZ</name>
<dbReference type="PANTHER" id="PTHR10015:SF427">
    <property type="entry name" value="HEAT SHOCK FACTOR PROTEIN"/>
    <property type="match status" value="1"/>
</dbReference>
<evidence type="ECO:0000259" key="10">
    <source>
        <dbReference type="SMART" id="SM00415"/>
    </source>
</evidence>
<keyword evidence="3" id="KW-0805">Transcription regulation</keyword>
<dbReference type="SUPFAM" id="SSF46785">
    <property type="entry name" value="Winged helix' DNA-binding domain"/>
    <property type="match status" value="1"/>
</dbReference>
<sequence>MDGGKQLVSILHPPIGLQPSPTDTPAFLFKLWKVLEAEEYAQFISWSKNGNSFIIYDQNQFSQVVLPNFFKHSHFTSFVRQLNMYGFRKLTNMTYTSNTPGQESMEFHHPHFIKGHPSMLEYVKRKSPSSLRIGNRTIKTADLEKLITDFEHIKFEHEKVLREMNDLKTENNGLRSEVAQLKNKYSRHEQVLTRMMNFIILNAIYPERTPSLLPGIKRRRKILELNNTSNTVAIPEGINPPLSLHPPYDDISQTARSLLQPIDSANIPYHPYFNVDNSLPTQDAAHNSLTLYNANYQGGMHNDDYSLALAPDLGQVKLQQQKQPHIRDDIRKAILAKTGANNNEVVHQNSEDISYPSFQNQNERYPNEYATTDFDQYMPQDDDNIVEFPDDIAFDSSILSEFLLPNPGTLDAPLLQNFNNLSATSDLFNSSLNLETDSQTFGIMHRPEESKEDTPAPLYPPANERPLI</sequence>
<evidence type="ECO:0000256" key="1">
    <source>
        <dbReference type="ARBA" id="ARBA00004123"/>
    </source>
</evidence>
<evidence type="ECO:0000256" key="5">
    <source>
        <dbReference type="ARBA" id="ARBA00023163"/>
    </source>
</evidence>